<keyword evidence="3" id="KW-1185">Reference proteome</keyword>
<evidence type="ECO:0000256" key="1">
    <source>
        <dbReference type="SAM" id="MobiDB-lite"/>
    </source>
</evidence>
<dbReference type="AlphaFoldDB" id="A0A556VSV0"/>
<sequence length="148" mass="16048">MHTAHGGRTRRRTRRRTHSAAHTAAHTAAQTGGPCLCVYTRGVEHVDRQKTPKKILEAAKHLALICCLISSPVSISPFPWQHGSDTGRDKCGASACGGSGGDEEKGDVKDQKVMHFSFEVSDDFLLDSTFFRKGWSGTEGYICAGEES</sequence>
<gene>
    <name evidence="2" type="ORF">Baya_15918</name>
</gene>
<evidence type="ECO:0000313" key="3">
    <source>
        <dbReference type="Proteomes" id="UP000319801"/>
    </source>
</evidence>
<feature type="compositionally biased region" description="Basic residues" evidence="1">
    <location>
        <begin position="1"/>
        <end position="19"/>
    </location>
</feature>
<accession>A0A556VSV0</accession>
<feature type="region of interest" description="Disordered" evidence="1">
    <location>
        <begin position="1"/>
        <end position="27"/>
    </location>
</feature>
<dbReference type="Proteomes" id="UP000319801">
    <property type="component" value="Unassembled WGS sequence"/>
</dbReference>
<evidence type="ECO:0000313" key="2">
    <source>
        <dbReference type="EMBL" id="TTN67641.1"/>
    </source>
</evidence>
<name>A0A556VSV0_BAGYA</name>
<comment type="caution">
    <text evidence="2">The sequence shown here is derived from an EMBL/GenBank/DDBJ whole genome shotgun (WGS) entry which is preliminary data.</text>
</comment>
<proteinExistence type="predicted"/>
<dbReference type="EMBL" id="VCAZ01000248">
    <property type="protein sequence ID" value="TTN67641.1"/>
    <property type="molecule type" value="Genomic_DNA"/>
</dbReference>
<organism evidence="2 3">
    <name type="scientific">Bagarius yarrelli</name>
    <name type="common">Goonch</name>
    <name type="synonym">Bagrus yarrelli</name>
    <dbReference type="NCBI Taxonomy" id="175774"/>
    <lineage>
        <taxon>Eukaryota</taxon>
        <taxon>Metazoa</taxon>
        <taxon>Chordata</taxon>
        <taxon>Craniata</taxon>
        <taxon>Vertebrata</taxon>
        <taxon>Euteleostomi</taxon>
        <taxon>Actinopterygii</taxon>
        <taxon>Neopterygii</taxon>
        <taxon>Teleostei</taxon>
        <taxon>Ostariophysi</taxon>
        <taxon>Siluriformes</taxon>
        <taxon>Sisoridae</taxon>
        <taxon>Sisorinae</taxon>
        <taxon>Bagarius</taxon>
    </lineage>
</organism>
<protein>
    <submittedName>
        <fullName evidence="2">Uncharacterized protein</fullName>
    </submittedName>
</protein>
<reference evidence="2 3" key="1">
    <citation type="journal article" date="2019" name="Genome Biol. Evol.">
        <title>Whole-Genome Sequencing of the Giant Devil Catfish, Bagarius yarrelli.</title>
        <authorList>
            <person name="Jiang W."/>
            <person name="Lv Y."/>
            <person name="Cheng L."/>
            <person name="Yang K."/>
            <person name="Chao B."/>
            <person name="Wang X."/>
            <person name="Li Y."/>
            <person name="Pan X."/>
            <person name="You X."/>
            <person name="Zhang Y."/>
            <person name="Yang J."/>
            <person name="Li J."/>
            <person name="Zhang X."/>
            <person name="Liu S."/>
            <person name="Sun C."/>
            <person name="Yang J."/>
            <person name="Shi Q."/>
        </authorList>
    </citation>
    <scope>NUCLEOTIDE SEQUENCE [LARGE SCALE GENOMIC DNA]</scope>
    <source>
        <strain evidence="2">JWS20170419001</strain>
        <tissue evidence="2">Muscle</tissue>
    </source>
</reference>